<dbReference type="PANTHER" id="PTHR42110:SF1">
    <property type="entry name" value="L-ASPARAGINASE, PUTATIVE (AFU_ORTHOLOGUE AFUA_3G11890)-RELATED"/>
    <property type="match status" value="1"/>
</dbReference>
<sequence>MPRPSRISTTPLAVQLLREGIVESVHQVHAAVADSRGRLLSGAGDADNASFIRSALKPFQAMAIASTGALDAFKLTDKDLAIICGSHQGLTHQARQVFGILWRADLEPTCLRCPVPDGKKSPLEHNCSGKHAGMLACCKQQGWELNTYLNRNHPLQQLILNRFASLLGMPSDEFICAHDDCGAPTYFMQLRQMATLYAKLASGENLEMERVVRAMTHHPEMVSGPGGFDTELMCLTHGEILSKSGAEGIQCMSRVGEGLGVALKVVDGSKRAKYAAALHVLRQLGWISPDIADTMAETYLNLSDYKRLDMVGEIDLV</sequence>
<dbReference type="RefSeq" id="WP_163669816.1">
    <property type="nucleotide sequence ID" value="NZ_QXHD01000004.1"/>
</dbReference>
<evidence type="ECO:0000313" key="1">
    <source>
        <dbReference type="EMBL" id="NEZ56854.1"/>
    </source>
</evidence>
<proteinExistence type="predicted"/>
<dbReference type="Proteomes" id="UP000481033">
    <property type="component" value="Unassembled WGS sequence"/>
</dbReference>
<evidence type="ECO:0000313" key="2">
    <source>
        <dbReference type="Proteomes" id="UP000481033"/>
    </source>
</evidence>
<dbReference type="Pfam" id="PF06089">
    <property type="entry name" value="Asparaginase_II"/>
    <property type="match status" value="1"/>
</dbReference>
<reference evidence="1 2" key="1">
    <citation type="journal article" date="2020" name="Microb. Ecol.">
        <title>Ecogenomics of the Marine Benthic Filamentous Cyanobacterium Adonisia.</title>
        <authorList>
            <person name="Walter J.M."/>
            <person name="Coutinho F.H."/>
            <person name="Leomil L."/>
            <person name="Hargreaves P.I."/>
            <person name="Campeao M.E."/>
            <person name="Vieira V.V."/>
            <person name="Silva B.S."/>
            <person name="Fistarol G.O."/>
            <person name="Salomon P.S."/>
            <person name="Sawabe T."/>
            <person name="Mino S."/>
            <person name="Hosokawa M."/>
            <person name="Miyashita H."/>
            <person name="Maruyama F."/>
            <person name="van Verk M.C."/>
            <person name="Dutilh B.E."/>
            <person name="Thompson C.C."/>
            <person name="Thompson F.L."/>
        </authorList>
    </citation>
    <scope>NUCLEOTIDE SEQUENCE [LARGE SCALE GENOMIC DNA]</scope>
    <source>
        <strain evidence="1 2">CCMR0081</strain>
    </source>
</reference>
<name>A0A6M0RKT5_9CYAN</name>
<dbReference type="PANTHER" id="PTHR42110">
    <property type="entry name" value="L-ASPARAGINASE, PUTATIVE (AFU_ORTHOLOGUE AFUA_3G11890)-RELATED"/>
    <property type="match status" value="1"/>
</dbReference>
<dbReference type="InterPro" id="IPR010349">
    <property type="entry name" value="Asparaginase_II"/>
</dbReference>
<dbReference type="EMBL" id="QXHD01000004">
    <property type="protein sequence ID" value="NEZ56854.1"/>
    <property type="molecule type" value="Genomic_DNA"/>
</dbReference>
<dbReference type="AlphaFoldDB" id="A0A6M0RKT5"/>
<keyword evidence="2" id="KW-1185">Reference proteome</keyword>
<gene>
    <name evidence="1" type="ORF">DXZ20_14430</name>
</gene>
<organism evidence="1 2">
    <name type="scientific">Adonisia turfae CCMR0081</name>
    <dbReference type="NCBI Taxonomy" id="2292702"/>
    <lineage>
        <taxon>Bacteria</taxon>
        <taxon>Bacillati</taxon>
        <taxon>Cyanobacteriota</taxon>
        <taxon>Adonisia</taxon>
        <taxon>Adonisia turfae</taxon>
    </lineage>
</organism>
<protein>
    <submittedName>
        <fullName evidence="1">Asparaginase</fullName>
    </submittedName>
</protein>
<comment type="caution">
    <text evidence="1">The sequence shown here is derived from an EMBL/GenBank/DDBJ whole genome shotgun (WGS) entry which is preliminary data.</text>
</comment>
<accession>A0A6M0RKT5</accession>